<feature type="transmembrane region" description="Helical" evidence="7">
    <location>
        <begin position="315"/>
        <end position="345"/>
    </location>
</feature>
<protein>
    <submittedName>
        <fullName evidence="9">TRAP transporter large permease</fullName>
    </submittedName>
</protein>
<comment type="caution">
    <text evidence="9">The sequence shown here is derived from an EMBL/GenBank/DDBJ whole genome shotgun (WGS) entry which is preliminary data.</text>
</comment>
<dbReference type="InterPro" id="IPR004681">
    <property type="entry name" value="TRAP_DctM"/>
</dbReference>
<keyword evidence="3" id="KW-0997">Cell inner membrane</keyword>
<dbReference type="EMBL" id="JBBMFT010000015">
    <property type="protein sequence ID" value="MEQ2457476.1"/>
    <property type="molecule type" value="Genomic_DNA"/>
</dbReference>
<dbReference type="PANTHER" id="PTHR33362:SF3">
    <property type="entry name" value="SIALIC ACID TRAP TRANSPORTER PERMEASE PROTEIN SIAT"/>
    <property type="match status" value="1"/>
</dbReference>
<reference evidence="9 10" key="1">
    <citation type="submission" date="2024-03" db="EMBL/GenBank/DDBJ databases">
        <title>Human intestinal bacterial collection.</title>
        <authorList>
            <person name="Pauvert C."/>
            <person name="Hitch T.C.A."/>
            <person name="Clavel T."/>
        </authorList>
    </citation>
    <scope>NUCLEOTIDE SEQUENCE [LARGE SCALE GENOMIC DNA]</scope>
    <source>
        <strain evidence="9 10">CLA-AP-H34</strain>
    </source>
</reference>
<keyword evidence="5 7" id="KW-1133">Transmembrane helix</keyword>
<feature type="transmembrane region" description="Helical" evidence="7">
    <location>
        <begin position="401"/>
        <end position="422"/>
    </location>
</feature>
<dbReference type="PIRSF" id="PIRSF006066">
    <property type="entry name" value="HI0050"/>
    <property type="match status" value="1"/>
</dbReference>
<evidence type="ECO:0000256" key="1">
    <source>
        <dbReference type="ARBA" id="ARBA00004429"/>
    </source>
</evidence>
<keyword evidence="6 7" id="KW-0472">Membrane</keyword>
<evidence type="ECO:0000259" key="8">
    <source>
        <dbReference type="Pfam" id="PF06808"/>
    </source>
</evidence>
<evidence type="ECO:0000256" key="2">
    <source>
        <dbReference type="ARBA" id="ARBA00022475"/>
    </source>
</evidence>
<evidence type="ECO:0000313" key="10">
    <source>
        <dbReference type="Proteomes" id="UP001440599"/>
    </source>
</evidence>
<keyword evidence="4 7" id="KW-0812">Transmembrane</keyword>
<feature type="transmembrane region" description="Helical" evidence="7">
    <location>
        <begin position="46"/>
        <end position="71"/>
    </location>
</feature>
<feature type="transmembrane region" description="Helical" evidence="7">
    <location>
        <begin position="219"/>
        <end position="238"/>
    </location>
</feature>
<feature type="transmembrane region" description="Helical" evidence="7">
    <location>
        <begin position="357"/>
        <end position="381"/>
    </location>
</feature>
<dbReference type="RefSeq" id="WP_349141347.1">
    <property type="nucleotide sequence ID" value="NZ_JBBMFT010000015.1"/>
</dbReference>
<organism evidence="9 10">
    <name type="scientific">Flavonifractor hominis</name>
    <dbReference type="NCBI Taxonomy" id="3133178"/>
    <lineage>
        <taxon>Bacteria</taxon>
        <taxon>Bacillati</taxon>
        <taxon>Bacillota</taxon>
        <taxon>Clostridia</taxon>
        <taxon>Eubacteriales</taxon>
        <taxon>Oscillospiraceae</taxon>
        <taxon>Flavonifractor</taxon>
    </lineage>
</organism>
<dbReference type="Proteomes" id="UP001440599">
    <property type="component" value="Unassembled WGS sequence"/>
</dbReference>
<dbReference type="Pfam" id="PF06808">
    <property type="entry name" value="DctM"/>
    <property type="match status" value="1"/>
</dbReference>
<accession>A0ABV1EV35</accession>
<feature type="transmembrane region" description="Helical" evidence="7">
    <location>
        <begin position="154"/>
        <end position="187"/>
    </location>
</feature>
<proteinExistence type="predicted"/>
<evidence type="ECO:0000256" key="6">
    <source>
        <dbReference type="ARBA" id="ARBA00023136"/>
    </source>
</evidence>
<dbReference type="InterPro" id="IPR010656">
    <property type="entry name" value="DctM"/>
</dbReference>
<evidence type="ECO:0000256" key="7">
    <source>
        <dbReference type="SAM" id="Phobius"/>
    </source>
</evidence>
<feature type="domain" description="TRAP C4-dicarboxylate transport system permease DctM subunit" evidence="8">
    <location>
        <begin position="6"/>
        <end position="417"/>
    </location>
</feature>
<name>A0ABV1EV35_9FIRM</name>
<feature type="transmembrane region" description="Helical" evidence="7">
    <location>
        <begin position="273"/>
        <end position="295"/>
    </location>
</feature>
<dbReference type="NCBIfam" id="TIGR00786">
    <property type="entry name" value="dctM"/>
    <property type="match status" value="1"/>
</dbReference>
<gene>
    <name evidence="9" type="ORF">WMO45_13190</name>
</gene>
<dbReference type="PANTHER" id="PTHR33362">
    <property type="entry name" value="SIALIC ACID TRAP TRANSPORTER PERMEASE PROTEIN SIAT-RELATED"/>
    <property type="match status" value="1"/>
</dbReference>
<sequence length="426" mass="45814">MLAIVLILFLVLLLGGFPIVVAMGVPSLLYVIVEGLPPSTMAYSIFQSLNSFPLVASPLFILMGCLINNFGETSNLFHFCRVLMRNAKGYTAKVNIIVSLIFAGMSGAAVADIGGLGQVEIKAMEEEGFSREYAAALTAATSMVGPIFPPSIPLLIFAVLAQTSSLSCLMAGMLPAFAIVIVMYLFISFQCRSKLKPRASEQEQRFAAKESLWQATKQALHILFLIPAIIVSMLTGLFSPSEAGAAAVLYILIVEAIKGKFSFKILKDSIIETYKTICNIFIIIGVAAFFTKVLTLEHFPEMVSGAFLNLADHPVLILLLINILVLLVGMFMETISALTILTPILLPVAAAIQVDPIHLGVILVLNLTIGMLTPPFGVGLYTVATVGNVPAHKVLRELLPLYVPLVVALLIVTYVPPLTLLLPSLL</sequence>
<comment type="subcellular location">
    <subcellularLocation>
        <location evidence="1">Cell inner membrane</location>
        <topology evidence="1">Multi-pass membrane protein</topology>
    </subcellularLocation>
</comment>
<keyword evidence="2" id="KW-1003">Cell membrane</keyword>
<evidence type="ECO:0000256" key="5">
    <source>
        <dbReference type="ARBA" id="ARBA00022989"/>
    </source>
</evidence>
<evidence type="ECO:0000313" key="9">
    <source>
        <dbReference type="EMBL" id="MEQ2457476.1"/>
    </source>
</evidence>
<evidence type="ECO:0000256" key="3">
    <source>
        <dbReference type="ARBA" id="ARBA00022519"/>
    </source>
</evidence>
<feature type="transmembrane region" description="Helical" evidence="7">
    <location>
        <begin position="92"/>
        <end position="111"/>
    </location>
</feature>
<keyword evidence="10" id="KW-1185">Reference proteome</keyword>
<evidence type="ECO:0000256" key="4">
    <source>
        <dbReference type="ARBA" id="ARBA00022692"/>
    </source>
</evidence>